<dbReference type="EMBL" id="BDQM01000001">
    <property type="protein sequence ID" value="GAW94453.1"/>
    <property type="molecule type" value="Genomic_DNA"/>
</dbReference>
<comment type="caution">
    <text evidence="2">The sequence shown here is derived from an EMBL/GenBank/DDBJ whole genome shotgun (WGS) entry which is preliminary data.</text>
</comment>
<dbReference type="RefSeq" id="WP_057182583.1">
    <property type="nucleotide sequence ID" value="NZ_BDQM01000001.1"/>
</dbReference>
<dbReference type="Proteomes" id="UP000197068">
    <property type="component" value="Unassembled WGS sequence"/>
</dbReference>
<dbReference type="Pfam" id="PF13466">
    <property type="entry name" value="STAS_2"/>
    <property type="match status" value="1"/>
</dbReference>
<dbReference type="CDD" id="cd07043">
    <property type="entry name" value="STAS_anti-anti-sigma_factors"/>
    <property type="match status" value="1"/>
</dbReference>
<organism evidence="2 3">
    <name type="scientific">Colwellia marinimaniae</name>
    <dbReference type="NCBI Taxonomy" id="1513592"/>
    <lineage>
        <taxon>Bacteria</taxon>
        <taxon>Pseudomonadati</taxon>
        <taxon>Pseudomonadota</taxon>
        <taxon>Gammaproteobacteria</taxon>
        <taxon>Alteromonadales</taxon>
        <taxon>Colwelliaceae</taxon>
        <taxon>Colwellia</taxon>
    </lineage>
</organism>
<dbReference type="InterPro" id="IPR036513">
    <property type="entry name" value="STAS_dom_sf"/>
</dbReference>
<evidence type="ECO:0000313" key="3">
    <source>
        <dbReference type="Proteomes" id="UP000197068"/>
    </source>
</evidence>
<dbReference type="PROSITE" id="PS50801">
    <property type="entry name" value="STAS"/>
    <property type="match status" value="1"/>
</dbReference>
<evidence type="ECO:0000259" key="1">
    <source>
        <dbReference type="PROSITE" id="PS50801"/>
    </source>
</evidence>
<dbReference type="InterPro" id="IPR058548">
    <property type="entry name" value="MlaB-like_STAS"/>
</dbReference>
<accession>A0ABQ0MQ08</accession>
<dbReference type="InterPro" id="IPR052746">
    <property type="entry name" value="MlaB_ABC_Transporter"/>
</dbReference>
<dbReference type="PANTHER" id="PTHR35849">
    <property type="entry name" value="BLR2341 PROTEIN"/>
    <property type="match status" value="1"/>
</dbReference>
<proteinExistence type="predicted"/>
<feature type="domain" description="STAS" evidence="1">
    <location>
        <begin position="13"/>
        <end position="100"/>
    </location>
</feature>
<reference evidence="2 3" key="1">
    <citation type="submission" date="2017-06" db="EMBL/GenBank/DDBJ databases">
        <title>Whole Genome Sequences of Colwellia marinimaniae MTCD1.</title>
        <authorList>
            <person name="Kusumoto H."/>
            <person name="Inoue M."/>
            <person name="Tanikawa K."/>
            <person name="Maeji H."/>
            <person name="Cameron J.H."/>
            <person name="Bartlett D.H."/>
        </authorList>
    </citation>
    <scope>NUCLEOTIDE SEQUENCE [LARGE SCALE GENOMIC DNA]</scope>
    <source>
        <strain evidence="2 3">MTCD1</strain>
    </source>
</reference>
<keyword evidence="3" id="KW-1185">Reference proteome</keyword>
<gene>
    <name evidence="2" type="primary">yrbB</name>
    <name evidence="2" type="ORF">MTCD1_00049</name>
</gene>
<protein>
    <submittedName>
        <fullName evidence="2">NTP-binding protein</fullName>
    </submittedName>
</protein>
<dbReference type="PANTHER" id="PTHR35849:SF1">
    <property type="entry name" value="INTERMEMBRANE PHOSPHOLIPID TRANSPORT SYSTEM BINDING PROTEIN MLAB"/>
    <property type="match status" value="1"/>
</dbReference>
<dbReference type="InterPro" id="IPR002645">
    <property type="entry name" value="STAS_dom"/>
</dbReference>
<evidence type="ECO:0000313" key="2">
    <source>
        <dbReference type="EMBL" id="GAW94453.1"/>
    </source>
</evidence>
<sequence length="100" mass="11012">MSKANIVLNHGTLTISGELTRHSVAEIKKSEYVNWFAHGPVNVDLSQVSKADTAGLAWLFYLLEQAYRYTCQLSFSNIPEKLTKLISLSGVNGLLPIACD</sequence>
<dbReference type="Gene3D" id="3.30.750.24">
    <property type="entry name" value="STAS domain"/>
    <property type="match status" value="1"/>
</dbReference>
<dbReference type="SUPFAM" id="SSF52091">
    <property type="entry name" value="SpoIIaa-like"/>
    <property type="match status" value="1"/>
</dbReference>
<name>A0ABQ0MQ08_9GAMM</name>